<dbReference type="GO" id="GO:0042884">
    <property type="term" value="P:microcin transport"/>
    <property type="evidence" value="ECO:0007669"/>
    <property type="project" value="TreeGrafter"/>
</dbReference>
<dbReference type="InterPro" id="IPR030678">
    <property type="entry name" value="Peptide/Ni-bd"/>
</dbReference>
<sequence>MDKQSPLPRLIATAAAGLFLLLACPAWGAHAYAQWGEPKYPAGFAHFDYVNAQAPKGGEIRLISGLARSNFDKFNPFTMRGSAPANLLELMFESLLTASMDETATGYGLLAESVDVAPDHLSATFVIRKEARFHNGKPVLAEDVKHSYETLISPQASPIYASAFAQIDKAVVLDARTIRFEFKRPDRDLPLVVGGIPVFSRDWGVVDGVRKPFDEVVMDTPIGSGPYTIGPVVFGRDISYVRDPNYWAADLNVNVGSYNFDTVTVRLYQDNTARLEALKAGQFDAMQFLSAGDWARRTQGRKFDSGELAKEEFHHLNPAGFQSYFLNTRRPLLQDARVRQALNLALDYEWLNKRLFFGSYKRVHGIFGNTQCQAQGAPQGQELALLEPFRKQLPAAVFEPIKLPPRTDLTEEGIRDNLRQAQQLLAEAGWKLDSKGVLRNAQNQPLVLELLDSNASSIRAVAPWMRNLEKLGITLEFRAVDYALYLQRTQQFDFDIATLNLGGLSHSPGQEYLDLFGTKSAATEGSYNFSGINQPAIDAVIQSMGEAQTHDAFLAACRALERIVLAEDVMVPQWYSDTFRVVYNAKQLAYQAPMPPYVTRFDVWAMTTWWHR</sequence>
<name>A0A4S5BJ56_9BURK</name>
<dbReference type="GO" id="GO:0015833">
    <property type="term" value="P:peptide transport"/>
    <property type="evidence" value="ECO:0007669"/>
    <property type="project" value="TreeGrafter"/>
</dbReference>
<dbReference type="PANTHER" id="PTHR30290">
    <property type="entry name" value="PERIPLASMIC BINDING COMPONENT OF ABC TRANSPORTER"/>
    <property type="match status" value="1"/>
</dbReference>
<dbReference type="Gene3D" id="3.10.105.10">
    <property type="entry name" value="Dipeptide-binding Protein, Domain 3"/>
    <property type="match status" value="1"/>
</dbReference>
<dbReference type="PANTHER" id="PTHR30290:SF64">
    <property type="entry name" value="ABC TRANSPORTER PERIPLASMIC BINDING PROTEIN"/>
    <property type="match status" value="1"/>
</dbReference>
<organism evidence="3 4">
    <name type="scientific">Lampropedia aestuarii</name>
    <dbReference type="NCBI Taxonomy" id="2562762"/>
    <lineage>
        <taxon>Bacteria</taxon>
        <taxon>Pseudomonadati</taxon>
        <taxon>Pseudomonadota</taxon>
        <taxon>Betaproteobacteria</taxon>
        <taxon>Burkholderiales</taxon>
        <taxon>Comamonadaceae</taxon>
        <taxon>Lampropedia</taxon>
    </lineage>
</organism>
<dbReference type="AlphaFoldDB" id="A0A4S5BJ56"/>
<evidence type="ECO:0000313" key="4">
    <source>
        <dbReference type="Proteomes" id="UP000306236"/>
    </source>
</evidence>
<gene>
    <name evidence="3" type="ORF">E8K88_16800</name>
</gene>
<dbReference type="RefSeq" id="WP_136407834.1">
    <property type="nucleotide sequence ID" value="NZ_SSWX01000032.1"/>
</dbReference>
<keyword evidence="4" id="KW-1185">Reference proteome</keyword>
<dbReference type="PIRSF" id="PIRSF002741">
    <property type="entry name" value="MppA"/>
    <property type="match status" value="1"/>
</dbReference>
<reference evidence="3 4" key="1">
    <citation type="submission" date="2019-04" db="EMBL/GenBank/DDBJ databases">
        <title>Lampropedia sp YIM MLB12 draf genome.</title>
        <authorList>
            <person name="Wang Y.-X."/>
        </authorList>
    </citation>
    <scope>NUCLEOTIDE SEQUENCE [LARGE SCALE GENOMIC DNA]</scope>
    <source>
        <strain evidence="3 4">YIM MLB12</strain>
    </source>
</reference>
<dbReference type="InterPro" id="IPR000914">
    <property type="entry name" value="SBP_5_dom"/>
</dbReference>
<comment type="caution">
    <text evidence="3">The sequence shown here is derived from an EMBL/GenBank/DDBJ whole genome shotgun (WGS) entry which is preliminary data.</text>
</comment>
<dbReference type="OrthoDB" id="9803988at2"/>
<dbReference type="PROSITE" id="PS51257">
    <property type="entry name" value="PROKAR_LIPOPROTEIN"/>
    <property type="match status" value="1"/>
</dbReference>
<evidence type="ECO:0000313" key="3">
    <source>
        <dbReference type="EMBL" id="THJ30845.1"/>
    </source>
</evidence>
<protein>
    <submittedName>
        <fullName evidence="3">ABC transporter substrate-binding protein</fullName>
    </submittedName>
</protein>
<dbReference type="CDD" id="cd08497">
    <property type="entry name" value="MbnE-like"/>
    <property type="match status" value="1"/>
</dbReference>
<dbReference type="InterPro" id="IPR039424">
    <property type="entry name" value="SBP_5"/>
</dbReference>
<dbReference type="Pfam" id="PF00496">
    <property type="entry name" value="SBP_bac_5"/>
    <property type="match status" value="1"/>
</dbReference>
<dbReference type="EMBL" id="SSWX01000032">
    <property type="protein sequence ID" value="THJ30845.1"/>
    <property type="molecule type" value="Genomic_DNA"/>
</dbReference>
<proteinExistence type="predicted"/>
<dbReference type="GO" id="GO:0030288">
    <property type="term" value="C:outer membrane-bounded periplasmic space"/>
    <property type="evidence" value="ECO:0007669"/>
    <property type="project" value="TreeGrafter"/>
</dbReference>
<dbReference type="Proteomes" id="UP000306236">
    <property type="component" value="Unassembled WGS sequence"/>
</dbReference>
<dbReference type="Gene3D" id="3.40.190.10">
    <property type="entry name" value="Periplasmic binding protein-like II"/>
    <property type="match status" value="1"/>
</dbReference>
<dbReference type="GO" id="GO:0043190">
    <property type="term" value="C:ATP-binding cassette (ABC) transporter complex"/>
    <property type="evidence" value="ECO:0007669"/>
    <property type="project" value="InterPro"/>
</dbReference>
<evidence type="ECO:0000259" key="2">
    <source>
        <dbReference type="Pfam" id="PF00496"/>
    </source>
</evidence>
<dbReference type="SUPFAM" id="SSF53850">
    <property type="entry name" value="Periplasmic binding protein-like II"/>
    <property type="match status" value="1"/>
</dbReference>
<keyword evidence="1" id="KW-0732">Signal</keyword>
<evidence type="ECO:0000256" key="1">
    <source>
        <dbReference type="ARBA" id="ARBA00022729"/>
    </source>
</evidence>
<dbReference type="GO" id="GO:1904680">
    <property type="term" value="F:peptide transmembrane transporter activity"/>
    <property type="evidence" value="ECO:0007669"/>
    <property type="project" value="TreeGrafter"/>
</dbReference>
<feature type="domain" description="Solute-binding protein family 5" evidence="2">
    <location>
        <begin position="108"/>
        <end position="521"/>
    </location>
</feature>
<accession>A0A4S5BJ56</accession>